<organism evidence="1 2">
    <name type="scientific">Bosea thiooxidans</name>
    <dbReference type="NCBI Taxonomy" id="53254"/>
    <lineage>
        <taxon>Bacteria</taxon>
        <taxon>Pseudomonadati</taxon>
        <taxon>Pseudomonadota</taxon>
        <taxon>Alphaproteobacteria</taxon>
        <taxon>Hyphomicrobiales</taxon>
        <taxon>Boseaceae</taxon>
        <taxon>Bosea</taxon>
    </lineage>
</organism>
<dbReference type="AlphaFoldDB" id="A0A1T5DB01"/>
<dbReference type="InterPro" id="IPR006311">
    <property type="entry name" value="TAT_signal"/>
</dbReference>
<reference evidence="1 2" key="1">
    <citation type="submission" date="2017-02" db="EMBL/GenBank/DDBJ databases">
        <authorList>
            <person name="Peterson S.W."/>
        </authorList>
    </citation>
    <scope>NUCLEOTIDE SEQUENCE [LARGE SCALE GENOMIC DNA]</scope>
    <source>
        <strain evidence="1 2">DSM 9653</strain>
    </source>
</reference>
<evidence type="ECO:0000313" key="2">
    <source>
        <dbReference type="Proteomes" id="UP000190130"/>
    </source>
</evidence>
<sequence length="58" mass="5964">MITCTAVDETPESAFGCICHSPAFARLNAIVEQKFSRRSFLTGAAAAAGIPAAPAKPV</sequence>
<dbReference type="NCBIfam" id="TIGR01409">
    <property type="entry name" value="TAT_signal_seq"/>
    <property type="match status" value="1"/>
</dbReference>
<evidence type="ECO:0000313" key="1">
    <source>
        <dbReference type="EMBL" id="SKB68845.1"/>
    </source>
</evidence>
<dbReference type="InterPro" id="IPR019546">
    <property type="entry name" value="TAT_signal_bac_arc"/>
</dbReference>
<accession>A0A1T5DB01</accession>
<protein>
    <submittedName>
        <fullName evidence="1">Tat (Twin-arginine translocation) pathway signal sequence</fullName>
    </submittedName>
</protein>
<dbReference type="EMBL" id="FUYX01000004">
    <property type="protein sequence ID" value="SKB68845.1"/>
    <property type="molecule type" value="Genomic_DNA"/>
</dbReference>
<gene>
    <name evidence="1" type="ORF">SAMN05660750_01888</name>
</gene>
<name>A0A1T5DB01_9HYPH</name>
<proteinExistence type="predicted"/>
<dbReference type="PROSITE" id="PS51318">
    <property type="entry name" value="TAT"/>
    <property type="match status" value="1"/>
</dbReference>
<dbReference type="Proteomes" id="UP000190130">
    <property type="component" value="Unassembled WGS sequence"/>
</dbReference>